<dbReference type="Pfam" id="PF00364">
    <property type="entry name" value="Biotin_lipoyl"/>
    <property type="match status" value="1"/>
</dbReference>
<dbReference type="AlphaFoldDB" id="A0A0C2NE57"/>
<dbReference type="CDD" id="cd06850">
    <property type="entry name" value="biotinyl_domain"/>
    <property type="match status" value="1"/>
</dbReference>
<dbReference type="InterPro" id="IPR055268">
    <property type="entry name" value="PCB-like"/>
</dbReference>
<dbReference type="OrthoDB" id="196847at2759"/>
<keyword evidence="1" id="KW-0092">Biotin</keyword>
<evidence type="ECO:0000259" key="2">
    <source>
        <dbReference type="PROSITE" id="PS50968"/>
    </source>
</evidence>
<evidence type="ECO:0000256" key="1">
    <source>
        <dbReference type="ARBA" id="ARBA00023267"/>
    </source>
</evidence>
<dbReference type="PROSITE" id="PS50968">
    <property type="entry name" value="BIOTINYL_LIPOYL"/>
    <property type="match status" value="1"/>
</dbReference>
<dbReference type="GO" id="GO:0005737">
    <property type="term" value="C:cytoplasm"/>
    <property type="evidence" value="ECO:0007669"/>
    <property type="project" value="TreeGrafter"/>
</dbReference>
<proteinExistence type="predicted"/>
<dbReference type="OMA" id="RNCICAD"/>
<dbReference type="InterPro" id="IPR001882">
    <property type="entry name" value="Biotin_BS"/>
</dbReference>
<sequence>MVQNNLSKEDVLKRAHELQFPNSVIEFFRGELGEPYGGYPEPLRTNALKGKPVVVGRPGETLAPLDFEAIEQELVEQYGRDNINHCDVLSYALYPQVFKDYMKNKKSYGPVEHIPTPYFFDKCRIGEEVVISIPSHHDMIVKLIAISELDSAGKRQVFFELNGSPISLHITDKTFESDTKKNVKADESNKSHISAPMPGQVIAVKVAQGTNVKKGDVLFVLSAMKMETDIVARFDGAVENIHVTLKSQIEAGDLLAVVNQAC</sequence>
<dbReference type="GO" id="GO:0006094">
    <property type="term" value="P:gluconeogenesis"/>
    <property type="evidence" value="ECO:0007669"/>
    <property type="project" value="TreeGrafter"/>
</dbReference>
<name>A0A0C2NE57_THEKT</name>
<dbReference type="InterPro" id="IPR000089">
    <property type="entry name" value="Biotin_lipoyl"/>
</dbReference>
<reference evidence="3 4" key="1">
    <citation type="journal article" date="2014" name="Genome Biol. Evol.">
        <title>The genome of the myxosporean Thelohanellus kitauei shows adaptations to nutrient acquisition within its fish host.</title>
        <authorList>
            <person name="Yang Y."/>
            <person name="Xiong J."/>
            <person name="Zhou Z."/>
            <person name="Huo F."/>
            <person name="Miao W."/>
            <person name="Ran C."/>
            <person name="Liu Y."/>
            <person name="Zhang J."/>
            <person name="Feng J."/>
            <person name="Wang M."/>
            <person name="Wang M."/>
            <person name="Wang L."/>
            <person name="Yao B."/>
        </authorList>
    </citation>
    <scope>NUCLEOTIDE SEQUENCE [LARGE SCALE GENOMIC DNA]</scope>
    <source>
        <strain evidence="3">Wuqing</strain>
    </source>
</reference>
<dbReference type="Gene3D" id="1.10.472.90">
    <property type="entry name" value="Conserved carboxylase domain"/>
    <property type="match status" value="1"/>
</dbReference>
<comment type="caution">
    <text evidence="3">The sequence shown here is derived from an EMBL/GenBank/DDBJ whole genome shotgun (WGS) entry which is preliminary data.</text>
</comment>
<dbReference type="GO" id="GO:0004736">
    <property type="term" value="F:pyruvate carboxylase activity"/>
    <property type="evidence" value="ECO:0007669"/>
    <property type="project" value="TreeGrafter"/>
</dbReference>
<keyword evidence="4" id="KW-1185">Reference proteome</keyword>
<accession>A0A0C2NE57</accession>
<dbReference type="FunFam" id="2.40.50.100:FF:000003">
    <property type="entry name" value="Acetyl-CoA carboxylase biotin carboxyl carrier protein"/>
    <property type="match status" value="1"/>
</dbReference>
<dbReference type="SUPFAM" id="SSF89000">
    <property type="entry name" value="post-HMGL domain-like"/>
    <property type="match status" value="1"/>
</dbReference>
<dbReference type="PANTHER" id="PTHR43778">
    <property type="entry name" value="PYRUVATE CARBOXYLASE"/>
    <property type="match status" value="1"/>
</dbReference>
<evidence type="ECO:0000313" key="3">
    <source>
        <dbReference type="EMBL" id="KII72297.1"/>
    </source>
</evidence>
<evidence type="ECO:0000313" key="4">
    <source>
        <dbReference type="Proteomes" id="UP000031668"/>
    </source>
</evidence>
<dbReference type="Gene3D" id="3.10.600.10">
    <property type="entry name" value="pyruvate carboxylase f1077a mutant domain"/>
    <property type="match status" value="1"/>
</dbReference>
<dbReference type="Pfam" id="PF02436">
    <property type="entry name" value="PYC_OADA"/>
    <property type="match status" value="1"/>
</dbReference>
<dbReference type="Proteomes" id="UP000031668">
    <property type="component" value="Unassembled WGS sequence"/>
</dbReference>
<dbReference type="EMBL" id="JWZT01001309">
    <property type="protein sequence ID" value="KII72297.1"/>
    <property type="molecule type" value="Genomic_DNA"/>
</dbReference>
<dbReference type="PANTHER" id="PTHR43778:SF2">
    <property type="entry name" value="PYRUVATE CARBOXYLASE, MITOCHONDRIAL"/>
    <property type="match status" value="1"/>
</dbReference>
<dbReference type="InterPro" id="IPR011053">
    <property type="entry name" value="Single_hybrid_motif"/>
</dbReference>
<dbReference type="SUPFAM" id="SSF51230">
    <property type="entry name" value="Single hybrid motif"/>
    <property type="match status" value="1"/>
</dbReference>
<dbReference type="PROSITE" id="PS00188">
    <property type="entry name" value="BIOTIN"/>
    <property type="match status" value="1"/>
</dbReference>
<organism evidence="3 4">
    <name type="scientific">Thelohanellus kitauei</name>
    <name type="common">Myxosporean</name>
    <dbReference type="NCBI Taxonomy" id="669202"/>
    <lineage>
        <taxon>Eukaryota</taxon>
        <taxon>Metazoa</taxon>
        <taxon>Cnidaria</taxon>
        <taxon>Myxozoa</taxon>
        <taxon>Myxosporea</taxon>
        <taxon>Bivalvulida</taxon>
        <taxon>Platysporina</taxon>
        <taxon>Myxobolidae</taxon>
        <taxon>Thelohanellus</taxon>
    </lineage>
</organism>
<feature type="domain" description="Lipoyl-binding" evidence="2">
    <location>
        <begin position="184"/>
        <end position="259"/>
    </location>
</feature>
<dbReference type="Gene3D" id="2.40.50.100">
    <property type="match status" value="1"/>
</dbReference>
<gene>
    <name evidence="3" type="ORF">RF11_14188</name>
</gene>
<protein>
    <submittedName>
        <fullName evidence="3">Pyruvate carboxylase</fullName>
    </submittedName>
</protein>
<dbReference type="Gene3D" id="1.10.10.60">
    <property type="entry name" value="Homeodomain-like"/>
    <property type="match status" value="1"/>
</dbReference>
<dbReference type="InterPro" id="IPR003379">
    <property type="entry name" value="Carboxylase_cons_dom"/>
</dbReference>
<keyword evidence="3" id="KW-0670">Pyruvate</keyword>